<evidence type="ECO:0000313" key="2">
    <source>
        <dbReference type="Proteomes" id="UP000635726"/>
    </source>
</evidence>
<protein>
    <recommendedName>
        <fullName evidence="3">DUF2293 domain-containing protein</fullName>
    </recommendedName>
</protein>
<sequence>MGGGTYAVVVPKRPPPVTPEGFLATQDLRERGWTTRLIREFLGEHDAERPNGLKMGRRRLPPVKLYREERVSDAEREEAFLVAQGRAMEARERAERAGRTRRANRERALSALVEEWVPSVQALPVRRGAVRLARAPYARDVVREVARVGASAGRLSAPEERFVRRALAFRLDAALASAYAWFPVPKQPDGDRVTVRARDDGWED</sequence>
<comment type="caution">
    <text evidence="1">The sequence shown here is derived from an EMBL/GenBank/DDBJ whole genome shotgun (WGS) entry which is preliminary data.</text>
</comment>
<evidence type="ECO:0000313" key="1">
    <source>
        <dbReference type="EMBL" id="GGJ79484.1"/>
    </source>
</evidence>
<gene>
    <name evidence="1" type="ORF">GCM10008939_24150</name>
</gene>
<accession>A0A917PHR8</accession>
<keyword evidence="2" id="KW-1185">Reference proteome</keyword>
<dbReference type="AlphaFoldDB" id="A0A917PHR8"/>
<reference evidence="1" key="2">
    <citation type="submission" date="2020-09" db="EMBL/GenBank/DDBJ databases">
        <authorList>
            <person name="Sun Q."/>
            <person name="Ohkuma M."/>
        </authorList>
    </citation>
    <scope>NUCLEOTIDE SEQUENCE</scope>
    <source>
        <strain evidence="1">JCM 14371</strain>
    </source>
</reference>
<organism evidence="1 2">
    <name type="scientific">Deinococcus aquiradiocola</name>
    <dbReference type="NCBI Taxonomy" id="393059"/>
    <lineage>
        <taxon>Bacteria</taxon>
        <taxon>Thermotogati</taxon>
        <taxon>Deinococcota</taxon>
        <taxon>Deinococci</taxon>
        <taxon>Deinococcales</taxon>
        <taxon>Deinococcaceae</taxon>
        <taxon>Deinococcus</taxon>
    </lineage>
</organism>
<name>A0A917PHR8_9DEIO</name>
<dbReference type="EMBL" id="BMOE01000008">
    <property type="protein sequence ID" value="GGJ79484.1"/>
    <property type="molecule type" value="Genomic_DNA"/>
</dbReference>
<dbReference type="Proteomes" id="UP000635726">
    <property type="component" value="Unassembled WGS sequence"/>
</dbReference>
<proteinExistence type="predicted"/>
<reference evidence="1" key="1">
    <citation type="journal article" date="2014" name="Int. J. Syst. Evol. Microbiol.">
        <title>Complete genome sequence of Corynebacterium casei LMG S-19264T (=DSM 44701T), isolated from a smear-ripened cheese.</title>
        <authorList>
            <consortium name="US DOE Joint Genome Institute (JGI-PGF)"/>
            <person name="Walter F."/>
            <person name="Albersmeier A."/>
            <person name="Kalinowski J."/>
            <person name="Ruckert C."/>
        </authorList>
    </citation>
    <scope>NUCLEOTIDE SEQUENCE</scope>
    <source>
        <strain evidence="1">JCM 14371</strain>
    </source>
</reference>
<evidence type="ECO:0008006" key="3">
    <source>
        <dbReference type="Google" id="ProtNLM"/>
    </source>
</evidence>